<dbReference type="PANTHER" id="PTHR35008:SF8">
    <property type="entry name" value="ALCOHOL DEHYDROGENASE CYTOCHROME C SUBUNIT"/>
    <property type="match status" value="1"/>
</dbReference>
<reference evidence="7" key="1">
    <citation type="journal article" date="2019" name="Int. J. Syst. Evol. Microbiol.">
        <title>The Global Catalogue of Microorganisms (GCM) 10K type strain sequencing project: providing services to taxonomists for standard genome sequencing and annotation.</title>
        <authorList>
            <consortium name="The Broad Institute Genomics Platform"/>
            <consortium name="The Broad Institute Genome Sequencing Center for Infectious Disease"/>
            <person name="Wu L."/>
            <person name="Ma J."/>
        </authorList>
    </citation>
    <scope>NUCLEOTIDE SEQUENCE [LARGE SCALE GENOMIC DNA]</scope>
    <source>
        <strain evidence="7">CGMCC 1.6784</strain>
    </source>
</reference>
<keyword evidence="7" id="KW-1185">Reference proteome</keyword>
<dbReference type="EMBL" id="BMLK01000002">
    <property type="protein sequence ID" value="GGN42622.1"/>
    <property type="molecule type" value="Genomic_DNA"/>
</dbReference>
<evidence type="ECO:0000256" key="1">
    <source>
        <dbReference type="ARBA" id="ARBA00022617"/>
    </source>
</evidence>
<protein>
    <submittedName>
        <fullName evidence="6">Cytochrome c-552</fullName>
    </submittedName>
</protein>
<dbReference type="InterPro" id="IPR036909">
    <property type="entry name" value="Cyt_c-like_dom_sf"/>
</dbReference>
<comment type="caution">
    <text evidence="6">The sequence shown here is derived from an EMBL/GenBank/DDBJ whole genome shotgun (WGS) entry which is preliminary data.</text>
</comment>
<evidence type="ECO:0000256" key="3">
    <source>
        <dbReference type="ARBA" id="ARBA00023004"/>
    </source>
</evidence>
<accession>A0ABQ2JCM6</accession>
<name>A0ABQ2JCM6_9SPHN</name>
<evidence type="ECO:0000259" key="5">
    <source>
        <dbReference type="PROSITE" id="PS51007"/>
    </source>
</evidence>
<dbReference type="Gene3D" id="1.10.760.10">
    <property type="entry name" value="Cytochrome c-like domain"/>
    <property type="match status" value="1"/>
</dbReference>
<evidence type="ECO:0000313" key="6">
    <source>
        <dbReference type="EMBL" id="GGN42622.1"/>
    </source>
</evidence>
<keyword evidence="1 4" id="KW-0349">Heme</keyword>
<dbReference type="InterPro" id="IPR051459">
    <property type="entry name" value="Cytochrome_c-type_DH"/>
</dbReference>
<dbReference type="PROSITE" id="PS51007">
    <property type="entry name" value="CYTC"/>
    <property type="match status" value="1"/>
</dbReference>
<dbReference type="Pfam" id="PF00034">
    <property type="entry name" value="Cytochrom_C"/>
    <property type="match status" value="1"/>
</dbReference>
<gene>
    <name evidence="6" type="primary">cycA</name>
    <name evidence="6" type="ORF">GCM10011349_05930</name>
</gene>
<evidence type="ECO:0000256" key="4">
    <source>
        <dbReference type="PROSITE-ProRule" id="PRU00433"/>
    </source>
</evidence>
<evidence type="ECO:0000313" key="7">
    <source>
        <dbReference type="Proteomes" id="UP000605099"/>
    </source>
</evidence>
<evidence type="ECO:0000256" key="2">
    <source>
        <dbReference type="ARBA" id="ARBA00022723"/>
    </source>
</evidence>
<organism evidence="6 7">
    <name type="scientific">Novosphingobium indicum</name>
    <dbReference type="NCBI Taxonomy" id="462949"/>
    <lineage>
        <taxon>Bacteria</taxon>
        <taxon>Pseudomonadati</taxon>
        <taxon>Pseudomonadota</taxon>
        <taxon>Alphaproteobacteria</taxon>
        <taxon>Sphingomonadales</taxon>
        <taxon>Sphingomonadaceae</taxon>
        <taxon>Novosphingobium</taxon>
    </lineage>
</organism>
<dbReference type="InterPro" id="IPR009056">
    <property type="entry name" value="Cyt_c-like_dom"/>
</dbReference>
<feature type="domain" description="Cytochrome c" evidence="5">
    <location>
        <begin position="26"/>
        <end position="119"/>
    </location>
</feature>
<keyword evidence="2 4" id="KW-0479">Metal-binding</keyword>
<proteinExistence type="predicted"/>
<sequence length="161" mass="16856">MLDELSRLKRFVLVAAGVLQAVYAPSAHADGAKVYSSRCAACHKADGSGVPGQFPRLKVRVGEIARSKDGRSYLISVLLYGIFGAITVDGRQLGGMMPPLGSLSDQDIADSLNYAVALDMPTKKVAVFTAAEVKGVRAAGRLSAAKVASERARLVAKGLIP</sequence>
<keyword evidence="3 4" id="KW-0408">Iron</keyword>
<dbReference type="Proteomes" id="UP000605099">
    <property type="component" value="Unassembled WGS sequence"/>
</dbReference>
<dbReference type="PANTHER" id="PTHR35008">
    <property type="entry name" value="BLL4482 PROTEIN-RELATED"/>
    <property type="match status" value="1"/>
</dbReference>
<dbReference type="SUPFAM" id="SSF46626">
    <property type="entry name" value="Cytochrome c"/>
    <property type="match status" value="1"/>
</dbReference>